<dbReference type="Gene3D" id="3.90.180.10">
    <property type="entry name" value="Medium-chain alcohol dehydrogenases, catalytic domain"/>
    <property type="match status" value="1"/>
</dbReference>
<dbReference type="Proteomes" id="UP000609879">
    <property type="component" value="Unassembled WGS sequence"/>
</dbReference>
<evidence type="ECO:0000256" key="4">
    <source>
        <dbReference type="ARBA" id="ARBA00022723"/>
    </source>
</evidence>
<proteinExistence type="inferred from homology"/>
<evidence type="ECO:0000313" key="10">
    <source>
        <dbReference type="Proteomes" id="UP000609879"/>
    </source>
</evidence>
<dbReference type="InterPro" id="IPR020843">
    <property type="entry name" value="ER"/>
</dbReference>
<dbReference type="SUPFAM" id="SSF51735">
    <property type="entry name" value="NAD(P)-binding Rossmann-fold domains"/>
    <property type="match status" value="1"/>
</dbReference>
<dbReference type="PANTHER" id="PTHR42940:SF7">
    <property type="entry name" value="ALCOHOL DEHYDROGENASE-LIKE N-TERMINAL DOMAIN-CONTAINING PROTEIN"/>
    <property type="match status" value="1"/>
</dbReference>
<gene>
    <name evidence="9" type="primary">adh_2</name>
    <name evidence="9" type="ORF">Ade02nite_61040</name>
</gene>
<keyword evidence="6" id="KW-0560">Oxidoreductase</keyword>
<dbReference type="SUPFAM" id="SSF50129">
    <property type="entry name" value="GroES-like"/>
    <property type="match status" value="1"/>
</dbReference>
<feature type="domain" description="Enoyl reductase (ER)" evidence="8">
    <location>
        <begin position="12"/>
        <end position="333"/>
    </location>
</feature>
<dbReference type="InterPro" id="IPR011032">
    <property type="entry name" value="GroES-like_sf"/>
</dbReference>
<dbReference type="PANTHER" id="PTHR42940">
    <property type="entry name" value="ALCOHOL DEHYDROGENASE 1-RELATED"/>
    <property type="match status" value="1"/>
</dbReference>
<dbReference type="InterPro" id="IPR013149">
    <property type="entry name" value="ADH-like_C"/>
</dbReference>
<keyword evidence="4 7" id="KW-0479">Metal-binding</keyword>
<dbReference type="SMART" id="SM00829">
    <property type="entry name" value="PKS_ER"/>
    <property type="match status" value="1"/>
</dbReference>
<dbReference type="Pfam" id="PF08240">
    <property type="entry name" value="ADH_N"/>
    <property type="match status" value="1"/>
</dbReference>
<dbReference type="InterPro" id="IPR002328">
    <property type="entry name" value="ADH_Zn_CS"/>
</dbReference>
<keyword evidence="10" id="KW-1185">Reference proteome</keyword>
<dbReference type="InterPro" id="IPR013154">
    <property type="entry name" value="ADH-like_N"/>
</dbReference>
<keyword evidence="5 7" id="KW-0862">Zinc</keyword>
<dbReference type="InterPro" id="IPR036291">
    <property type="entry name" value="NAD(P)-bd_dom_sf"/>
</dbReference>
<dbReference type="Gene3D" id="3.40.50.720">
    <property type="entry name" value="NAD(P)-binding Rossmann-like Domain"/>
    <property type="match status" value="1"/>
</dbReference>
<evidence type="ECO:0000256" key="7">
    <source>
        <dbReference type="RuleBase" id="RU361277"/>
    </source>
</evidence>
<dbReference type="EC" id="1.1.1.1" evidence="3"/>
<sequence>MSDSYRAVVTTGHRRFELVERERRDPGPGEVRVAVEACGICHTDALAVEGPRPAPIVPGHEIIGVIEAAGPGAGASWRPGDRVGIGFLGGPDTTCEACRWGDFLNCADQPLIGTTVDGGYAEVVYARATGLVRIPPGVETVNDAPLLCAGLTMYSGLLSGRARPGSLVAVQGIGGLGHLGIQYARALGHRVAAIGRGTAKKELAAELGADEYIDGTAEDPGEALQRLGGASVVIATAAAGAAMSALVSGLARRGELIVVGADPEPLEVRPAQLIFGGHSVRGSLTGTAAENEENLRFALRHAVRSYNEVFPLSEAAKAYQRMISGEVRFRAVLDMRG</sequence>
<comment type="similarity">
    <text evidence="2 7">Belongs to the zinc-containing alcohol dehydrogenase family.</text>
</comment>
<protein>
    <recommendedName>
        <fullName evidence="3">alcohol dehydrogenase</fullName>
        <ecNumber evidence="3">1.1.1.1</ecNumber>
    </recommendedName>
</protein>
<evidence type="ECO:0000256" key="6">
    <source>
        <dbReference type="ARBA" id="ARBA00023002"/>
    </source>
</evidence>
<dbReference type="EMBL" id="BOMI01000121">
    <property type="protein sequence ID" value="GID77463.1"/>
    <property type="molecule type" value="Genomic_DNA"/>
</dbReference>
<reference evidence="9 10" key="1">
    <citation type="submission" date="2021-01" db="EMBL/GenBank/DDBJ databases">
        <title>Whole genome shotgun sequence of Actinoplanes deccanensis NBRC 13994.</title>
        <authorList>
            <person name="Komaki H."/>
            <person name="Tamura T."/>
        </authorList>
    </citation>
    <scope>NUCLEOTIDE SEQUENCE [LARGE SCALE GENOMIC DNA]</scope>
    <source>
        <strain evidence="9 10">NBRC 13994</strain>
    </source>
</reference>
<dbReference type="Pfam" id="PF00107">
    <property type="entry name" value="ADH_zinc_N"/>
    <property type="match status" value="1"/>
</dbReference>
<name>A0ABQ3YBW8_9ACTN</name>
<evidence type="ECO:0000256" key="3">
    <source>
        <dbReference type="ARBA" id="ARBA00013190"/>
    </source>
</evidence>
<evidence type="ECO:0000313" key="9">
    <source>
        <dbReference type="EMBL" id="GID77463.1"/>
    </source>
</evidence>
<evidence type="ECO:0000256" key="1">
    <source>
        <dbReference type="ARBA" id="ARBA00001947"/>
    </source>
</evidence>
<evidence type="ECO:0000259" key="8">
    <source>
        <dbReference type="SMART" id="SM00829"/>
    </source>
</evidence>
<accession>A0ABQ3YBW8</accession>
<dbReference type="RefSeq" id="WP_203771457.1">
    <property type="nucleotide sequence ID" value="NZ_BAAABO010000002.1"/>
</dbReference>
<dbReference type="PROSITE" id="PS00059">
    <property type="entry name" value="ADH_ZINC"/>
    <property type="match status" value="1"/>
</dbReference>
<comment type="cofactor">
    <cofactor evidence="1 7">
        <name>Zn(2+)</name>
        <dbReference type="ChEBI" id="CHEBI:29105"/>
    </cofactor>
</comment>
<organism evidence="9 10">
    <name type="scientific">Paractinoplanes deccanensis</name>
    <dbReference type="NCBI Taxonomy" id="113561"/>
    <lineage>
        <taxon>Bacteria</taxon>
        <taxon>Bacillati</taxon>
        <taxon>Actinomycetota</taxon>
        <taxon>Actinomycetes</taxon>
        <taxon>Micromonosporales</taxon>
        <taxon>Micromonosporaceae</taxon>
        <taxon>Paractinoplanes</taxon>
    </lineage>
</organism>
<comment type="caution">
    <text evidence="9">The sequence shown here is derived from an EMBL/GenBank/DDBJ whole genome shotgun (WGS) entry which is preliminary data.</text>
</comment>
<evidence type="ECO:0000256" key="5">
    <source>
        <dbReference type="ARBA" id="ARBA00022833"/>
    </source>
</evidence>
<evidence type="ECO:0000256" key="2">
    <source>
        <dbReference type="ARBA" id="ARBA00008072"/>
    </source>
</evidence>